<sequence>MNFSRKSSEDEDDTMPELESPIDDEDDEQEDLFHIPTLVVLWAFHTHTKDDQNEEFKDVFPEEISLVYHLPGVLSTKLILSQVRSSLTNPPIKPIQRNEGNSKVS</sequence>
<evidence type="ECO:0000313" key="3">
    <source>
        <dbReference type="Proteomes" id="UP001630127"/>
    </source>
</evidence>
<accession>A0ABD3AGC0</accession>
<evidence type="ECO:0000313" key="2">
    <source>
        <dbReference type="EMBL" id="KAL3529485.1"/>
    </source>
</evidence>
<organism evidence="2 3">
    <name type="scientific">Cinchona calisaya</name>
    <dbReference type="NCBI Taxonomy" id="153742"/>
    <lineage>
        <taxon>Eukaryota</taxon>
        <taxon>Viridiplantae</taxon>
        <taxon>Streptophyta</taxon>
        <taxon>Embryophyta</taxon>
        <taxon>Tracheophyta</taxon>
        <taxon>Spermatophyta</taxon>
        <taxon>Magnoliopsida</taxon>
        <taxon>eudicotyledons</taxon>
        <taxon>Gunneridae</taxon>
        <taxon>Pentapetalae</taxon>
        <taxon>asterids</taxon>
        <taxon>lamiids</taxon>
        <taxon>Gentianales</taxon>
        <taxon>Rubiaceae</taxon>
        <taxon>Cinchonoideae</taxon>
        <taxon>Cinchoneae</taxon>
        <taxon>Cinchona</taxon>
    </lineage>
</organism>
<gene>
    <name evidence="2" type="ORF">ACH5RR_008807</name>
</gene>
<dbReference type="AlphaFoldDB" id="A0ABD3AGC0"/>
<keyword evidence="3" id="KW-1185">Reference proteome</keyword>
<proteinExistence type="predicted"/>
<dbReference type="EMBL" id="JBJUIK010000004">
    <property type="protein sequence ID" value="KAL3529485.1"/>
    <property type="molecule type" value="Genomic_DNA"/>
</dbReference>
<evidence type="ECO:0000256" key="1">
    <source>
        <dbReference type="SAM" id="MobiDB-lite"/>
    </source>
</evidence>
<name>A0ABD3AGC0_9GENT</name>
<reference evidence="2 3" key="1">
    <citation type="submission" date="2024-11" db="EMBL/GenBank/DDBJ databases">
        <title>A near-complete genome assembly of Cinchona calisaya.</title>
        <authorList>
            <person name="Lian D.C."/>
            <person name="Zhao X.W."/>
            <person name="Wei L."/>
        </authorList>
    </citation>
    <scope>NUCLEOTIDE SEQUENCE [LARGE SCALE GENOMIC DNA]</scope>
    <source>
        <tissue evidence="2">Nenye</tissue>
    </source>
</reference>
<protein>
    <submittedName>
        <fullName evidence="2">Uncharacterized protein</fullName>
    </submittedName>
</protein>
<feature type="compositionally biased region" description="Acidic residues" evidence="1">
    <location>
        <begin position="9"/>
        <end position="29"/>
    </location>
</feature>
<comment type="caution">
    <text evidence="2">The sequence shown here is derived from an EMBL/GenBank/DDBJ whole genome shotgun (WGS) entry which is preliminary data.</text>
</comment>
<feature type="region of interest" description="Disordered" evidence="1">
    <location>
        <begin position="1"/>
        <end position="29"/>
    </location>
</feature>
<dbReference type="Proteomes" id="UP001630127">
    <property type="component" value="Unassembled WGS sequence"/>
</dbReference>